<feature type="region of interest" description="Disordered" evidence="2">
    <location>
        <begin position="110"/>
        <end position="219"/>
    </location>
</feature>
<dbReference type="PANTHER" id="PTHR21623">
    <property type="entry name" value="SPERIOLIN-BINDING FACTOR"/>
    <property type="match status" value="1"/>
</dbReference>
<evidence type="ECO:0000256" key="2">
    <source>
        <dbReference type="SAM" id="MobiDB-lite"/>
    </source>
</evidence>
<reference evidence="3 4" key="1">
    <citation type="journal article" date="2023" name="Sci. Data">
        <title>Genome assembly of the Korean intertidal mud-creeper Batillaria attramentaria.</title>
        <authorList>
            <person name="Patra A.K."/>
            <person name="Ho P.T."/>
            <person name="Jun S."/>
            <person name="Lee S.J."/>
            <person name="Kim Y."/>
            <person name="Won Y.J."/>
        </authorList>
    </citation>
    <scope>NUCLEOTIDE SEQUENCE [LARGE SCALE GENOMIC DNA]</scope>
    <source>
        <strain evidence="3">Wonlab-2016</strain>
    </source>
</reference>
<evidence type="ECO:0008006" key="5">
    <source>
        <dbReference type="Google" id="ProtNLM"/>
    </source>
</evidence>
<keyword evidence="1" id="KW-0175">Coiled coil</keyword>
<protein>
    <recommendedName>
        <fullName evidence="5">C2 domain-containing protein</fullName>
    </recommendedName>
</protein>
<name>A0ABD0M518_9CAEN</name>
<feature type="compositionally biased region" description="Pro residues" evidence="2">
    <location>
        <begin position="164"/>
        <end position="174"/>
    </location>
</feature>
<evidence type="ECO:0000256" key="1">
    <source>
        <dbReference type="SAM" id="Coils"/>
    </source>
</evidence>
<organism evidence="3 4">
    <name type="scientific">Batillaria attramentaria</name>
    <dbReference type="NCBI Taxonomy" id="370345"/>
    <lineage>
        <taxon>Eukaryota</taxon>
        <taxon>Metazoa</taxon>
        <taxon>Spiralia</taxon>
        <taxon>Lophotrochozoa</taxon>
        <taxon>Mollusca</taxon>
        <taxon>Gastropoda</taxon>
        <taxon>Caenogastropoda</taxon>
        <taxon>Sorbeoconcha</taxon>
        <taxon>Cerithioidea</taxon>
        <taxon>Batillariidae</taxon>
        <taxon>Batillaria</taxon>
    </lineage>
</organism>
<comment type="caution">
    <text evidence="3">The sequence shown here is derived from an EMBL/GenBank/DDBJ whole genome shotgun (WGS) entry which is preliminary data.</text>
</comment>
<dbReference type="PANTHER" id="PTHR21623:SF2">
    <property type="entry name" value="COILED-COIL DOMAIN-CONTAINING PROTEIN 33"/>
    <property type="match status" value="1"/>
</dbReference>
<dbReference type="Proteomes" id="UP001519460">
    <property type="component" value="Unassembled WGS sequence"/>
</dbReference>
<dbReference type="InterPro" id="IPR035892">
    <property type="entry name" value="C2_domain_sf"/>
</dbReference>
<dbReference type="EMBL" id="JACVVK020000007">
    <property type="protein sequence ID" value="KAK7506446.1"/>
    <property type="molecule type" value="Genomic_DNA"/>
</dbReference>
<dbReference type="AlphaFoldDB" id="A0ABD0M518"/>
<keyword evidence="4" id="KW-1185">Reference proteome</keyword>
<proteinExistence type="predicted"/>
<feature type="compositionally biased region" description="Basic and acidic residues" evidence="2">
    <location>
        <begin position="132"/>
        <end position="151"/>
    </location>
</feature>
<sequence length="935" mass="104985">MSVSLFTDLELWPSSGFCKNDKNHDVYLLVEAFSLPDNDEDMGKKMGEGKVAIYPRTNAPRANHAASPGEDMYRYTDVVSLLRPAQVDKDQMHCGRIRCTFALREKVPMMRPAKPKIEPNASTSPKSPLIPKKTELDAENRKRQEETKKEAAPPPRRRPAVIHTPPPKPQPRPASPSSRWGDTVSLNLPKSPSPPPLSDGKRLSDSPLPEYDQSTFSANPAWRHTARKGNEQFDIIVHGASSLPSARDDRVPLPYVTLKTKHDDDVGLKARAKTHAAVRPTHAPSWEEMISVELDDAKSESEALVLSVGDVVSKQGLVKYQIPVANLKPFHQYHMEMVMPSKNAQGGVKTYISIIRRQSTLPRDPACPNYLALEVYLRAVQRPLQNPPGPLIAVARIVPDYHNYRSDSLLTHPRAAGVGMTSVTFPNPHPSSFAVPEQSSHGYPQVSLIGRPAEQPRWNHPYLFCDTRDKATMFTPSAALVIEYYVANSAMNDEFWKIQSPVGFSSLLLDQRMYSQLTGDNAKLGLRVEGVPIQGSDMYTVDNTTPTVGMVLKLVTTDQPDSMVAMSNLDNLPTVKLQHTDGAQHAPDILTLGEGDPGEESEMSSLVGPDTPPPDTQQLLEGLEPRTGRRHMILPIKDGELPPYDAMESILPEYQGPPDLDQTSMSVMDQQMREIENYRQAVTRMGSDILALRTTIRELEGNNSKLRLDLTNYNDATRLLVDSSELDTLAKPELASRYAALKQKLASQTAELKAYKDRVQKLQNELIKKNDKEKEYLRMSHAHASQQELLQRLQEKVNKVRRLEETCRKQEKVIEKMEKIIEKQRDKTNSVKDMNSEANAALTEENKRLRQQMEDMRDQLNRAGKGGSEDLEKLELYQALERAEGRIMSLEKQLSENARQWGKERADLQIRMNETEHGFGRTGGMVLHDYPLLVS</sequence>
<dbReference type="SUPFAM" id="SSF49562">
    <property type="entry name" value="C2 domain (Calcium/lipid-binding domain, CaLB)"/>
    <property type="match status" value="1"/>
</dbReference>
<evidence type="ECO:0000313" key="3">
    <source>
        <dbReference type="EMBL" id="KAK7506446.1"/>
    </source>
</evidence>
<feature type="region of interest" description="Disordered" evidence="2">
    <location>
        <begin position="582"/>
        <end position="616"/>
    </location>
</feature>
<gene>
    <name evidence="3" type="ORF">BaRGS_00002558</name>
</gene>
<accession>A0ABD0M518</accession>
<dbReference type="InterPro" id="IPR039889">
    <property type="entry name" value="CCD33"/>
</dbReference>
<evidence type="ECO:0000313" key="4">
    <source>
        <dbReference type="Proteomes" id="UP001519460"/>
    </source>
</evidence>
<feature type="coiled-coil region" evidence="1">
    <location>
        <begin position="696"/>
        <end position="900"/>
    </location>
</feature>